<evidence type="ECO:0000313" key="13">
    <source>
        <dbReference type="EMBL" id="PXZ00305.1"/>
    </source>
</evidence>
<keyword evidence="10 11" id="KW-0472">Membrane</keyword>
<protein>
    <recommendedName>
        <fullName evidence="11 12">4-hydroxybenzoate octaprenyltransferase</fullName>
        <ecNumber evidence="11 12">2.5.1.39</ecNumber>
    </recommendedName>
    <alternativeName>
        <fullName evidence="11">4-HB polyprenyltransferase</fullName>
    </alternativeName>
</protein>
<dbReference type="GO" id="GO:0006744">
    <property type="term" value="P:ubiquinone biosynthetic process"/>
    <property type="evidence" value="ECO:0007669"/>
    <property type="project" value="UniProtKB-UniRule"/>
</dbReference>
<dbReference type="FunFam" id="1.20.120.1780:FF:000001">
    <property type="entry name" value="4-hydroxybenzoate octaprenyltransferase"/>
    <property type="match status" value="1"/>
</dbReference>
<comment type="similarity">
    <text evidence="3 11">Belongs to the UbiA prenyltransferase family.</text>
</comment>
<comment type="pathway">
    <text evidence="11">Cofactor biosynthesis; ubiquinone biosynthesis.</text>
</comment>
<dbReference type="Pfam" id="PF01040">
    <property type="entry name" value="UbiA"/>
    <property type="match status" value="1"/>
</dbReference>
<feature type="transmembrane region" description="Helical" evidence="11">
    <location>
        <begin position="154"/>
        <end position="173"/>
    </location>
</feature>
<evidence type="ECO:0000256" key="12">
    <source>
        <dbReference type="NCBIfam" id="TIGR01474"/>
    </source>
</evidence>
<evidence type="ECO:0000256" key="2">
    <source>
        <dbReference type="ARBA" id="ARBA00004141"/>
    </source>
</evidence>
<dbReference type="InterPro" id="IPR044878">
    <property type="entry name" value="UbiA_sf"/>
</dbReference>
<evidence type="ECO:0000256" key="5">
    <source>
        <dbReference type="ARBA" id="ARBA00022519"/>
    </source>
</evidence>
<evidence type="ECO:0000256" key="11">
    <source>
        <dbReference type="HAMAP-Rule" id="MF_01635"/>
    </source>
</evidence>
<dbReference type="PROSITE" id="PS00943">
    <property type="entry name" value="UBIA"/>
    <property type="match status" value="1"/>
</dbReference>
<dbReference type="FunFam" id="1.10.357.140:FF:000008">
    <property type="entry name" value="4-hydroxybenzoate octaprenyltransferase"/>
    <property type="match status" value="1"/>
</dbReference>
<proteinExistence type="inferred from homology"/>
<keyword evidence="4 11" id="KW-1003">Cell membrane</keyword>
<feature type="transmembrane region" description="Helical" evidence="11">
    <location>
        <begin position="63"/>
        <end position="85"/>
    </location>
</feature>
<reference evidence="13 14" key="1">
    <citation type="submission" date="2018-05" db="EMBL/GenBank/DDBJ databases">
        <title>Reference genomes for bee gut microbiota database.</title>
        <authorList>
            <person name="Ellegaard K.M."/>
        </authorList>
    </citation>
    <scope>NUCLEOTIDE SEQUENCE [LARGE SCALE GENOMIC DNA]</scope>
    <source>
        <strain evidence="13 14">ESL0284</strain>
    </source>
</reference>
<dbReference type="InterPro" id="IPR039653">
    <property type="entry name" value="Prenyltransferase"/>
</dbReference>
<dbReference type="OrthoDB" id="9782418at2"/>
<accession>A0A318MWM0</accession>
<feature type="transmembrane region" description="Helical" evidence="11">
    <location>
        <begin position="225"/>
        <end position="246"/>
    </location>
</feature>
<feature type="transmembrane region" description="Helical" evidence="11">
    <location>
        <begin position="106"/>
        <end position="125"/>
    </location>
</feature>
<comment type="catalytic activity">
    <reaction evidence="11">
        <text>all-trans-octaprenyl diphosphate + 4-hydroxybenzoate = 4-hydroxy-3-(all-trans-octaprenyl)benzoate + diphosphate</text>
        <dbReference type="Rhea" id="RHEA:27782"/>
        <dbReference type="ChEBI" id="CHEBI:1617"/>
        <dbReference type="ChEBI" id="CHEBI:17879"/>
        <dbReference type="ChEBI" id="CHEBI:33019"/>
        <dbReference type="ChEBI" id="CHEBI:57711"/>
        <dbReference type="EC" id="2.5.1.39"/>
    </reaction>
</comment>
<organism evidence="13 14">
    <name type="scientific">Commensalibacter melissae</name>
    <dbReference type="NCBI Taxonomy" id="2070537"/>
    <lineage>
        <taxon>Bacteria</taxon>
        <taxon>Pseudomonadati</taxon>
        <taxon>Pseudomonadota</taxon>
        <taxon>Alphaproteobacteria</taxon>
        <taxon>Acetobacterales</taxon>
        <taxon>Acetobacteraceae</taxon>
    </lineage>
</organism>
<gene>
    <name evidence="11" type="primary">ubiA</name>
    <name evidence="13" type="ORF">DK869_06660</name>
</gene>
<sequence>MNQKSSYSDINLSSWINFLPSSLKPYVILSRLDRPIGNWLLFIPGLWGILLPHQINWAIRLKLIFLFALGSIIMRSAGCVVNDIWDRDFDRQVARTQQRPLANNTISLKKAVCFLLVLLTLGFLILLQLNPLSWLLGASSLILVALYPGAKRIFAWPQLVLGFTFGFGAPLGYTAATGCLSWSQFALYAATIFWQIGFDTIYGYQDIEDDQRIGVKSTARWAGEAGKIFVSTNYGFCIIMLLIAMILNQNSWVSFCALLLPLSHFIWQLKNFDLCNPTCCLILFKSNRDAGILIALALLMGNIFQ</sequence>
<feature type="transmembrane region" description="Helical" evidence="11">
    <location>
        <begin position="39"/>
        <end position="57"/>
    </location>
</feature>
<keyword evidence="5 11" id="KW-0997">Cell inner membrane</keyword>
<comment type="caution">
    <text evidence="13">The sequence shown here is derived from an EMBL/GenBank/DDBJ whole genome shotgun (WGS) entry which is preliminary data.</text>
</comment>
<evidence type="ECO:0000256" key="6">
    <source>
        <dbReference type="ARBA" id="ARBA00022679"/>
    </source>
</evidence>
<dbReference type="HAMAP" id="MF_01635">
    <property type="entry name" value="UbiA"/>
    <property type="match status" value="1"/>
</dbReference>
<evidence type="ECO:0000256" key="10">
    <source>
        <dbReference type="ARBA" id="ARBA00023136"/>
    </source>
</evidence>
<dbReference type="GO" id="GO:0005886">
    <property type="term" value="C:plasma membrane"/>
    <property type="evidence" value="ECO:0007669"/>
    <property type="project" value="UniProtKB-SubCell"/>
</dbReference>
<keyword evidence="6 11" id="KW-0808">Transferase</keyword>
<dbReference type="GO" id="GO:0008412">
    <property type="term" value="F:4-hydroxybenzoate polyprenyltransferase activity"/>
    <property type="evidence" value="ECO:0007669"/>
    <property type="project" value="UniProtKB-UniRule"/>
</dbReference>
<dbReference type="Proteomes" id="UP000247565">
    <property type="component" value="Unassembled WGS sequence"/>
</dbReference>
<evidence type="ECO:0000313" key="14">
    <source>
        <dbReference type="Proteomes" id="UP000247565"/>
    </source>
</evidence>
<evidence type="ECO:0000256" key="7">
    <source>
        <dbReference type="ARBA" id="ARBA00022688"/>
    </source>
</evidence>
<comment type="function">
    <text evidence="11">Catalyzes the prenylation of para-hydroxybenzoate (PHB) with an all-trans polyprenyl group. Mediates the second step in the final reaction sequence of ubiquinone-8 (UQ-8) biosynthesis, which is the condensation of the polyisoprenoid side chain with PHB, generating the first membrane-bound Q intermediate 3-octaprenyl-4-hydroxybenzoate.</text>
</comment>
<dbReference type="AlphaFoldDB" id="A0A318MWM0"/>
<feature type="transmembrane region" description="Helical" evidence="11">
    <location>
        <begin position="131"/>
        <end position="147"/>
    </location>
</feature>
<dbReference type="PANTHER" id="PTHR11048:SF28">
    <property type="entry name" value="4-HYDROXYBENZOATE POLYPRENYLTRANSFERASE, MITOCHONDRIAL"/>
    <property type="match status" value="1"/>
</dbReference>
<evidence type="ECO:0000256" key="9">
    <source>
        <dbReference type="ARBA" id="ARBA00022989"/>
    </source>
</evidence>
<keyword evidence="8 11" id="KW-0812">Transmembrane</keyword>
<keyword evidence="14" id="KW-1185">Reference proteome</keyword>
<dbReference type="InterPro" id="IPR030470">
    <property type="entry name" value="UbiA_prenylTrfase_CS"/>
</dbReference>
<dbReference type="Gene3D" id="1.10.357.140">
    <property type="entry name" value="UbiA prenyltransferase"/>
    <property type="match status" value="1"/>
</dbReference>
<evidence type="ECO:0000256" key="8">
    <source>
        <dbReference type="ARBA" id="ARBA00022692"/>
    </source>
</evidence>
<dbReference type="InterPro" id="IPR000537">
    <property type="entry name" value="UbiA_prenyltransferase"/>
</dbReference>
<dbReference type="CDD" id="cd13959">
    <property type="entry name" value="PT_UbiA_COQ2"/>
    <property type="match status" value="1"/>
</dbReference>
<evidence type="ECO:0000256" key="4">
    <source>
        <dbReference type="ARBA" id="ARBA00022475"/>
    </source>
</evidence>
<keyword evidence="7 11" id="KW-0831">Ubiquinone biosynthesis</keyword>
<keyword evidence="11" id="KW-0460">Magnesium</keyword>
<dbReference type="Gene3D" id="1.20.120.1780">
    <property type="entry name" value="UbiA prenyltransferase"/>
    <property type="match status" value="1"/>
</dbReference>
<dbReference type="InterPro" id="IPR006370">
    <property type="entry name" value="HB_polyprenyltransferase-like"/>
</dbReference>
<dbReference type="RefSeq" id="WP_110439228.1">
    <property type="nucleotide sequence ID" value="NZ_CP046393.1"/>
</dbReference>
<comment type="subcellular location">
    <subcellularLocation>
        <location evidence="11">Cell inner membrane</location>
        <topology evidence="11">Multi-pass membrane protein</topology>
    </subcellularLocation>
    <subcellularLocation>
        <location evidence="2">Membrane</location>
        <topology evidence="2">Multi-pass membrane protein</topology>
    </subcellularLocation>
</comment>
<keyword evidence="9 11" id="KW-1133">Transmembrane helix</keyword>
<feature type="transmembrane region" description="Helical" evidence="11">
    <location>
        <begin position="185"/>
        <end position="204"/>
    </location>
</feature>
<dbReference type="UniPathway" id="UPA00232"/>
<evidence type="ECO:0000256" key="1">
    <source>
        <dbReference type="ARBA" id="ARBA00001946"/>
    </source>
</evidence>
<name>A0A318MWM0_9PROT</name>
<dbReference type="EMBL" id="QGLT01000003">
    <property type="protein sequence ID" value="PXZ00305.1"/>
    <property type="molecule type" value="Genomic_DNA"/>
</dbReference>
<dbReference type="NCBIfam" id="TIGR01474">
    <property type="entry name" value="ubiA_proteo"/>
    <property type="match status" value="1"/>
</dbReference>
<dbReference type="PANTHER" id="PTHR11048">
    <property type="entry name" value="PRENYLTRANSFERASES"/>
    <property type="match status" value="1"/>
</dbReference>
<dbReference type="EC" id="2.5.1.39" evidence="11 12"/>
<evidence type="ECO:0000256" key="3">
    <source>
        <dbReference type="ARBA" id="ARBA00005985"/>
    </source>
</evidence>
<comment type="cofactor">
    <cofactor evidence="1 11">
        <name>Mg(2+)</name>
        <dbReference type="ChEBI" id="CHEBI:18420"/>
    </cofactor>
</comment>